<proteinExistence type="predicted"/>
<sequence length="218" mass="24081">MKKLLILMISLICVCIITASCKSADEQEPPTETSKQTTSNQANEKKNETTKQSSESEKKEVGTKQDTSSTSTNFKTVTQIKNILEQAKQGKVPNVSVAAHTGDIEEVEKEWGKADKTEPAGKGMYATYTKRNVVIGFNKGSQIFDVRSNHPNLRSLTLQDIENALGKPTTVKTNGDDKIYIYKVNKQFELKFVIPNSTGKVDHISVFSPEDSMNNMSG</sequence>
<accession>A7GQ46</accession>
<name>A7GQ46_BACCN</name>
<dbReference type="PROSITE" id="PS51257">
    <property type="entry name" value="PROKAR_LIPOPROTEIN"/>
    <property type="match status" value="1"/>
</dbReference>
<dbReference type="InterPro" id="IPR025453">
    <property type="entry name" value="DUF4309"/>
</dbReference>
<organism evidence="3 4">
    <name type="scientific">Bacillus cytotoxicus (strain DSM 22905 / CIP 110041 / 391-98 / NVH 391-98)</name>
    <dbReference type="NCBI Taxonomy" id="315749"/>
    <lineage>
        <taxon>Bacteria</taxon>
        <taxon>Bacillati</taxon>
        <taxon>Bacillota</taxon>
        <taxon>Bacilli</taxon>
        <taxon>Bacillales</taxon>
        <taxon>Bacillaceae</taxon>
        <taxon>Bacillus</taxon>
        <taxon>Bacillus cereus group</taxon>
    </lineage>
</organism>
<dbReference type="GeneID" id="33897276"/>
<evidence type="ECO:0000256" key="1">
    <source>
        <dbReference type="SAM" id="MobiDB-lite"/>
    </source>
</evidence>
<dbReference type="OrthoDB" id="9790935at2"/>
<evidence type="ECO:0008006" key="5">
    <source>
        <dbReference type="Google" id="ProtNLM"/>
    </source>
</evidence>
<protein>
    <recommendedName>
        <fullName evidence="5">DUF4309 domain-containing protein</fullName>
    </recommendedName>
</protein>
<feature type="signal peptide" evidence="2">
    <location>
        <begin position="1"/>
        <end position="24"/>
    </location>
</feature>
<reference evidence="3 4" key="1">
    <citation type="journal article" date="2008" name="Chem. Biol. Interact.">
        <title>Extending the Bacillus cereus group genomics to putative food-borne pathogens of different toxicity.</title>
        <authorList>
            <person name="Lapidus A."/>
            <person name="Goltsman E."/>
            <person name="Auger S."/>
            <person name="Galleron N."/>
            <person name="Segurens B."/>
            <person name="Dossat C."/>
            <person name="Land M.L."/>
            <person name="Broussolle V."/>
            <person name="Brillard J."/>
            <person name="Guinebretiere M.H."/>
            <person name="Sanchis V."/>
            <person name="Nguen-The C."/>
            <person name="Lereclus D."/>
            <person name="Richardson P."/>
            <person name="Wincker P."/>
            <person name="Weissenbach J."/>
            <person name="Ehrlich S.D."/>
            <person name="Sorokin A."/>
        </authorList>
    </citation>
    <scope>NUCLEOTIDE SEQUENCE [LARGE SCALE GENOMIC DNA]</scope>
    <source>
        <strain evidence="4">DSM 22905 / CIP 110041 / 391-98 / NVH 391-98</strain>
    </source>
</reference>
<dbReference type="Proteomes" id="UP000002300">
    <property type="component" value="Chromosome"/>
</dbReference>
<feature type="compositionally biased region" description="Basic and acidic residues" evidence="1">
    <location>
        <begin position="43"/>
        <end position="63"/>
    </location>
</feature>
<evidence type="ECO:0000313" key="4">
    <source>
        <dbReference type="Proteomes" id="UP000002300"/>
    </source>
</evidence>
<keyword evidence="2" id="KW-0732">Signal</keyword>
<evidence type="ECO:0000256" key="2">
    <source>
        <dbReference type="SAM" id="SignalP"/>
    </source>
</evidence>
<feature type="compositionally biased region" description="Polar residues" evidence="1">
    <location>
        <begin position="30"/>
        <end position="42"/>
    </location>
</feature>
<dbReference type="STRING" id="315749.Bcer98_1976"/>
<dbReference type="KEGG" id="bcy:Bcer98_1976"/>
<dbReference type="RefSeq" id="WP_012094446.1">
    <property type="nucleotide sequence ID" value="NC_009674.1"/>
</dbReference>
<gene>
    <name evidence="3" type="ordered locus">Bcer98_1976</name>
</gene>
<dbReference type="EMBL" id="CP000764">
    <property type="protein sequence ID" value="ABS22254.1"/>
    <property type="molecule type" value="Genomic_DNA"/>
</dbReference>
<evidence type="ECO:0000313" key="3">
    <source>
        <dbReference type="EMBL" id="ABS22254.1"/>
    </source>
</evidence>
<dbReference type="HOGENOM" id="CLU_106616_0_0_9"/>
<dbReference type="AlphaFoldDB" id="A7GQ46"/>
<feature type="region of interest" description="Disordered" evidence="1">
    <location>
        <begin position="24"/>
        <end position="72"/>
    </location>
</feature>
<dbReference type="eggNOG" id="COG1472">
    <property type="taxonomic scope" value="Bacteria"/>
</dbReference>
<keyword evidence="4" id="KW-1185">Reference proteome</keyword>
<feature type="chain" id="PRO_5002706700" description="DUF4309 domain-containing protein" evidence="2">
    <location>
        <begin position="25"/>
        <end position="218"/>
    </location>
</feature>
<dbReference type="Pfam" id="PF14172">
    <property type="entry name" value="DUF4309"/>
    <property type="match status" value="1"/>
</dbReference>